<accession>A0A9P5Z859</accession>
<keyword evidence="2" id="KW-1185">Reference proteome</keyword>
<protein>
    <submittedName>
        <fullName evidence="1">Uncharacterized protein</fullName>
    </submittedName>
</protein>
<dbReference type="Gene3D" id="3.80.10.10">
    <property type="entry name" value="Ribonuclease Inhibitor"/>
    <property type="match status" value="1"/>
</dbReference>
<name>A0A9P5Z859_9AGAR</name>
<sequence length="428" mass="48717">MSAKQFYHKDVPPNLPYLPPEIWTTIIQHATYVSGGYDPDVTTLALGLSAGTMNKEPLDIWKKSMVTRRSLVLVSKAWYILASPFLYEYILLGRGKAVLPLLLGMQRSKEAVGGDTVCPIGWWTKRLDVNLRDSTDKPRADIDALGNIMTHLPNLRVLTFSITGHRYQRTLSPKVLWSVSCRDTLKFVHFYTTCLPSAEAWTVFLQNHPNLESLNLNEISKAGRHPLTMQFDSLKVVHIHALYPIEFVPKEYLRNVWDYDLPSVRTATYELEFSNNDDLPIERIFTKHGPKLTTLQLTQIYQITDMELEAAMQVTFSSIFAHCDALEQINLIVHSWSMLTLDVPRFPPKVATLVIRVIKGQISKKATVHLFDIFIYIKRRNPGLKTIRFASGINVRGLQTHSVALEEGLWIMRDAGVVIEDHYGCALN</sequence>
<proteinExistence type="predicted"/>
<dbReference type="InterPro" id="IPR032675">
    <property type="entry name" value="LRR_dom_sf"/>
</dbReference>
<dbReference type="AlphaFoldDB" id="A0A9P5Z859"/>
<dbReference type="SUPFAM" id="SSF52047">
    <property type="entry name" value="RNI-like"/>
    <property type="match status" value="1"/>
</dbReference>
<comment type="caution">
    <text evidence="1">The sequence shown here is derived from an EMBL/GenBank/DDBJ whole genome shotgun (WGS) entry which is preliminary data.</text>
</comment>
<evidence type="ECO:0000313" key="1">
    <source>
        <dbReference type="EMBL" id="KAF9481754.1"/>
    </source>
</evidence>
<gene>
    <name evidence="1" type="ORF">BDN70DRAFT_991646</name>
</gene>
<evidence type="ECO:0000313" key="2">
    <source>
        <dbReference type="Proteomes" id="UP000807469"/>
    </source>
</evidence>
<reference evidence="1" key="1">
    <citation type="submission" date="2020-11" db="EMBL/GenBank/DDBJ databases">
        <authorList>
            <consortium name="DOE Joint Genome Institute"/>
            <person name="Ahrendt S."/>
            <person name="Riley R."/>
            <person name="Andreopoulos W."/>
            <person name="Labutti K."/>
            <person name="Pangilinan J."/>
            <person name="Ruiz-Duenas F.J."/>
            <person name="Barrasa J.M."/>
            <person name="Sanchez-Garcia M."/>
            <person name="Camarero S."/>
            <person name="Miyauchi S."/>
            <person name="Serrano A."/>
            <person name="Linde D."/>
            <person name="Babiker R."/>
            <person name="Drula E."/>
            <person name="Ayuso-Fernandez I."/>
            <person name="Pacheco R."/>
            <person name="Padilla G."/>
            <person name="Ferreira P."/>
            <person name="Barriuso J."/>
            <person name="Kellner H."/>
            <person name="Castanera R."/>
            <person name="Alfaro M."/>
            <person name="Ramirez L."/>
            <person name="Pisabarro A.G."/>
            <person name="Kuo A."/>
            <person name="Tritt A."/>
            <person name="Lipzen A."/>
            <person name="He G."/>
            <person name="Yan M."/>
            <person name="Ng V."/>
            <person name="Cullen D."/>
            <person name="Martin F."/>
            <person name="Rosso M.-N."/>
            <person name="Henrissat B."/>
            <person name="Hibbett D."/>
            <person name="Martinez A.T."/>
            <person name="Grigoriev I.V."/>
        </authorList>
    </citation>
    <scope>NUCLEOTIDE SEQUENCE</scope>
    <source>
        <strain evidence="1">CIRM-BRFM 674</strain>
    </source>
</reference>
<dbReference type="Proteomes" id="UP000807469">
    <property type="component" value="Unassembled WGS sequence"/>
</dbReference>
<dbReference type="OrthoDB" id="3232644at2759"/>
<organism evidence="1 2">
    <name type="scientific">Pholiota conissans</name>
    <dbReference type="NCBI Taxonomy" id="109636"/>
    <lineage>
        <taxon>Eukaryota</taxon>
        <taxon>Fungi</taxon>
        <taxon>Dikarya</taxon>
        <taxon>Basidiomycota</taxon>
        <taxon>Agaricomycotina</taxon>
        <taxon>Agaricomycetes</taxon>
        <taxon>Agaricomycetidae</taxon>
        <taxon>Agaricales</taxon>
        <taxon>Agaricineae</taxon>
        <taxon>Strophariaceae</taxon>
        <taxon>Pholiota</taxon>
    </lineage>
</organism>
<dbReference type="EMBL" id="MU155174">
    <property type="protein sequence ID" value="KAF9481754.1"/>
    <property type="molecule type" value="Genomic_DNA"/>
</dbReference>